<dbReference type="EMBL" id="VUOL01000001">
    <property type="protein sequence ID" value="KAA2233657.1"/>
    <property type="molecule type" value="Genomic_DNA"/>
</dbReference>
<accession>A0A5B2V658</accession>
<proteinExistence type="predicted"/>
<dbReference type="RefSeq" id="WP_090291137.1">
    <property type="nucleotide sequence ID" value="NZ_BMNU01000001.1"/>
</dbReference>
<dbReference type="EMBL" id="LT629800">
    <property type="protein sequence ID" value="SDU93382.1"/>
    <property type="molecule type" value="Genomic_DNA"/>
</dbReference>
<dbReference type="InterPro" id="IPR025091">
    <property type="entry name" value="DUF4019"/>
</dbReference>
<dbReference type="OrthoDB" id="6890327at2"/>
<evidence type="ECO:0000313" key="1">
    <source>
        <dbReference type="EMBL" id="KAA2233657.1"/>
    </source>
</evidence>
<sequence length="162" mass="17509">MKLFAVVLLSAALLSGCDVSFNKSTPKVTASDPGTQLQQQQIFDAALAFLVLLDAGKADMTWSVVSPTFQAKIPEPVWVNGLKALRIGLGSFNKREPLGFGFTDQMPDAPAGHYAVIEFASTFATTAVKEKVILRDDDERWGVVGYFVHKSITFGGDDKKAP</sequence>
<dbReference type="Proteomes" id="UP000199620">
    <property type="component" value="Chromosome I"/>
</dbReference>
<evidence type="ECO:0000313" key="2">
    <source>
        <dbReference type="EMBL" id="SDU93382.1"/>
    </source>
</evidence>
<dbReference type="Pfam" id="PF13211">
    <property type="entry name" value="DUF4019"/>
    <property type="match status" value="1"/>
</dbReference>
<organism evidence="1 4">
    <name type="scientific">Pseudomonas brenneri</name>
    <dbReference type="NCBI Taxonomy" id="129817"/>
    <lineage>
        <taxon>Bacteria</taxon>
        <taxon>Pseudomonadati</taxon>
        <taxon>Pseudomonadota</taxon>
        <taxon>Gammaproteobacteria</taxon>
        <taxon>Pseudomonadales</taxon>
        <taxon>Pseudomonadaceae</taxon>
        <taxon>Pseudomonas</taxon>
    </lineage>
</organism>
<reference evidence="1 4" key="2">
    <citation type="submission" date="2019-09" db="EMBL/GenBank/DDBJ databases">
        <title>Draft genome sequence of Pseudomonas brenneri CCUG 51514(T).</title>
        <authorList>
            <person name="Tunovic T."/>
            <person name="Pineiro-Iglesias B."/>
            <person name="Unosson C."/>
            <person name="Inganas E."/>
            <person name="Ohlen M."/>
            <person name="Cardew S."/>
            <person name="Jensie-Markopoulos S."/>
            <person name="Salva-Serra F."/>
            <person name="Jaen-Luchoro D."/>
            <person name="Svensson-Stadler L."/>
            <person name="Chun J."/>
            <person name="Moore E."/>
        </authorList>
    </citation>
    <scope>NUCLEOTIDE SEQUENCE [LARGE SCALE GENOMIC DNA]</scope>
    <source>
        <strain evidence="1 4">CCUG 51514</strain>
    </source>
</reference>
<dbReference type="AlphaFoldDB" id="A0A5B2V658"/>
<reference evidence="2 3" key="1">
    <citation type="submission" date="2016-10" db="EMBL/GenBank/DDBJ databases">
        <authorList>
            <person name="Varghese N."/>
            <person name="Submissions S."/>
        </authorList>
    </citation>
    <scope>NUCLEOTIDE SEQUENCE [LARGE SCALE GENOMIC DNA]</scope>
    <source>
        <strain evidence="2 3">BS2771</strain>
    </source>
</reference>
<protein>
    <submittedName>
        <fullName evidence="1">DUF4019 domain-containing protein</fullName>
    </submittedName>
</protein>
<evidence type="ECO:0000313" key="3">
    <source>
        <dbReference type="Proteomes" id="UP000199620"/>
    </source>
</evidence>
<dbReference type="PROSITE" id="PS51257">
    <property type="entry name" value="PROKAR_LIPOPROTEIN"/>
    <property type="match status" value="1"/>
</dbReference>
<gene>
    <name evidence="1" type="ORF">F1720_01100</name>
    <name evidence="2" type="ORF">SAMN04490181_1773</name>
</gene>
<evidence type="ECO:0000313" key="4">
    <source>
        <dbReference type="Proteomes" id="UP000325296"/>
    </source>
</evidence>
<keyword evidence="3" id="KW-1185">Reference proteome</keyword>
<name>A0A5B2V658_9PSED</name>
<dbReference type="Proteomes" id="UP000325296">
    <property type="component" value="Unassembled WGS sequence"/>
</dbReference>